<dbReference type="Pfam" id="PF16134">
    <property type="entry name" value="THOC2_N"/>
    <property type="match status" value="1"/>
</dbReference>
<keyword evidence="10" id="KW-1185">Reference proteome</keyword>
<evidence type="ECO:0000313" key="9">
    <source>
        <dbReference type="EMBL" id="THV05422.1"/>
    </source>
</evidence>
<dbReference type="PANTHER" id="PTHR21597">
    <property type="entry name" value="THO2 PROTEIN"/>
    <property type="match status" value="1"/>
</dbReference>
<name>A0A4S8MR75_DENBC</name>
<comment type="similarity">
    <text evidence="2">Belongs to the THOC2 family.</text>
</comment>
<dbReference type="Proteomes" id="UP000297245">
    <property type="component" value="Unassembled WGS sequence"/>
</dbReference>
<feature type="domain" description="THO complex subunitTHOC2 N-terminal" evidence="7">
    <location>
        <begin position="717"/>
        <end position="792"/>
    </location>
</feature>
<dbReference type="GO" id="GO:0003729">
    <property type="term" value="F:mRNA binding"/>
    <property type="evidence" value="ECO:0007669"/>
    <property type="project" value="TreeGrafter"/>
</dbReference>
<dbReference type="GO" id="GO:0006406">
    <property type="term" value="P:mRNA export from nucleus"/>
    <property type="evidence" value="ECO:0007669"/>
    <property type="project" value="InterPro"/>
</dbReference>
<evidence type="ECO:0000256" key="2">
    <source>
        <dbReference type="ARBA" id="ARBA00007857"/>
    </source>
</evidence>
<feature type="region of interest" description="Disordered" evidence="5">
    <location>
        <begin position="113"/>
        <end position="145"/>
    </location>
</feature>
<dbReference type="InterPro" id="IPR032302">
    <property type="entry name" value="THOC2_N"/>
</dbReference>
<evidence type="ECO:0000256" key="1">
    <source>
        <dbReference type="ARBA" id="ARBA00004123"/>
    </source>
</evidence>
<evidence type="ECO:0000259" key="6">
    <source>
        <dbReference type="Pfam" id="PF11262"/>
    </source>
</evidence>
<sequence length="1438" mass="161126">MDVVTSVKGFISTWRSGGEANCRDILLVPHSNPSDPQCRDVLTTTYNTLLFSTLTAWNSKPTLSSDVLVAFLRNVLDNLPSTSSSTKSTNVSTFGDLFIDMIWSISTELDEMTQDGQSTNPGTDKAGAEKQNTDSSKANQTKKNVETDKKTISGIVKWLLEYGILSPVSCRERLDSSLLEATGLIPDKNTFERKEIRTRTGLFYKQNKFNLLREQSEGYSKLTIELTSNLGPSHSLATGRSIEPFSVTLERARPVWEKVHGIIGYFDLDLNRALDIILDVLSVHLSTHYSFFIALLSFSPWRRPESFEDVTPMSTDPVPEQYAGKSLDEILSLARHRPPQTDTEGSRVLAQVLGFKFTYYQVPPKDLYSTAALLIREGFIRLEDLYSHLSPAEADVENAHNAYLREVRSRISAAKMSQLAMAAPLESGPSNPKPQPSAPVEQKKPESTDPPNQKAGILIALLSLGALQPAFWIMSKYPWFVDAHPEIADLVIRIMKVSISPLYDSTITRERSTGFTEPRSRYGATGLVKPPPRKACLTLWAPTPPSTSATDFVFFFPDWSDQIPVCGSLDDLMHVIEPIMKFIGLHVSRDPSFLSKFLRLGRTHILSASPVDPITKKPSEESNDEHPIRQFWYKVLRLYLLPALPLIRGNAVCTVDIWNMIKLYETTARWRLYGEWKSAIYKSHPELRIREVQADRESKGFLRRLSHNTIDSLSGPVAKLAHSNPCIFFSNAVNQIMAYDNLANVVIQALRHVTIMGFDVLVYIILDALSNPNKERVKDDGVNTSDWLQSLASFTGMLFRRYSSDLTPVLKYIVHQLYAGQTTEIIVLRELIWKMAGIEPLPSLSDSQIISMAGGPALRIEAIASTTRGARLDPSDVSLRGPSRLGKALVDNSLALPLLIQVAQQRQSSIFRTNEAPLKSLASLFDSTHGVLLQYLELLTTPSVVPPEDYATKVLPPLGELGATYGICAPVCMQIIRPVLQQKLLAAALESQEKERLASEETEKRLKAALAAKREPSASQSRVASPAIGSSGNTDTTAEAKPSVADNATATTEDIVMEAADSVAVATPTESPWLPELSALFDEVKKLLPQHVYDSLGPGFYTTFWQLSTYDLSPPGSKYDDEVAALKQLLRQEEAKCSIAEKSTDRAKRSTAQSHRIRRERYSSYVQTLTQEYKEQTASRQFTLKRLAREKQHWFSHWYPKGTVYPTKRSSALLDVFLEHCITPRCLLSPMDADFCAQFIKVMHTQGTPGFHTLSCYDKILGDQLKVILFSCSEYEARNYGRFLSGVLTDLYKWHQDEPMYIQDNRSKVGGKSMQHTGFQPRYLWPMPPEAFLKWPLYQKVVRKWYKKIANAFTECVQTGEFMHVYNAIIVLKEILPVFPMASVSPESGPQLDKAMDQFIEKEERGDLKILGKAYSAALKRRESFWASPVTKVPTKVL</sequence>
<dbReference type="InterPro" id="IPR040007">
    <property type="entry name" value="Tho2"/>
</dbReference>
<dbReference type="GO" id="GO:0006397">
    <property type="term" value="P:mRNA processing"/>
    <property type="evidence" value="ECO:0007669"/>
    <property type="project" value="InterPro"/>
</dbReference>
<proteinExistence type="inferred from homology"/>
<gene>
    <name evidence="9" type="ORF">K435DRAFT_647314</name>
</gene>
<dbReference type="PANTHER" id="PTHR21597:SF0">
    <property type="entry name" value="THO COMPLEX SUBUNIT 2"/>
    <property type="match status" value="1"/>
</dbReference>
<dbReference type="InterPro" id="IPR021726">
    <property type="entry name" value="THO_THOC2_N"/>
</dbReference>
<dbReference type="InterPro" id="IPR021418">
    <property type="entry name" value="THO_THOC2_C"/>
</dbReference>
<feature type="domain" description="THO complex subunit 2 N-terminal" evidence="8">
    <location>
        <begin position="84"/>
        <end position="712"/>
    </location>
</feature>
<reference evidence="9 10" key="1">
    <citation type="journal article" date="2019" name="Nat. Ecol. Evol.">
        <title>Megaphylogeny resolves global patterns of mushroom evolution.</title>
        <authorList>
            <person name="Varga T."/>
            <person name="Krizsan K."/>
            <person name="Foldi C."/>
            <person name="Dima B."/>
            <person name="Sanchez-Garcia M."/>
            <person name="Sanchez-Ramirez S."/>
            <person name="Szollosi G.J."/>
            <person name="Szarkandi J.G."/>
            <person name="Papp V."/>
            <person name="Albert L."/>
            <person name="Andreopoulos W."/>
            <person name="Angelini C."/>
            <person name="Antonin V."/>
            <person name="Barry K.W."/>
            <person name="Bougher N.L."/>
            <person name="Buchanan P."/>
            <person name="Buyck B."/>
            <person name="Bense V."/>
            <person name="Catcheside P."/>
            <person name="Chovatia M."/>
            <person name="Cooper J."/>
            <person name="Damon W."/>
            <person name="Desjardin D."/>
            <person name="Finy P."/>
            <person name="Geml J."/>
            <person name="Haridas S."/>
            <person name="Hughes K."/>
            <person name="Justo A."/>
            <person name="Karasinski D."/>
            <person name="Kautmanova I."/>
            <person name="Kiss B."/>
            <person name="Kocsube S."/>
            <person name="Kotiranta H."/>
            <person name="LaButti K.M."/>
            <person name="Lechner B.E."/>
            <person name="Liimatainen K."/>
            <person name="Lipzen A."/>
            <person name="Lukacs Z."/>
            <person name="Mihaltcheva S."/>
            <person name="Morgado L.N."/>
            <person name="Niskanen T."/>
            <person name="Noordeloos M.E."/>
            <person name="Ohm R.A."/>
            <person name="Ortiz-Santana B."/>
            <person name="Ovrebo C."/>
            <person name="Racz N."/>
            <person name="Riley R."/>
            <person name="Savchenko A."/>
            <person name="Shiryaev A."/>
            <person name="Soop K."/>
            <person name="Spirin V."/>
            <person name="Szebenyi C."/>
            <person name="Tomsovsky M."/>
            <person name="Tulloss R.E."/>
            <person name="Uehling J."/>
            <person name="Grigoriev I.V."/>
            <person name="Vagvolgyi C."/>
            <person name="Papp T."/>
            <person name="Martin F.M."/>
            <person name="Miettinen O."/>
            <person name="Hibbett D.S."/>
            <person name="Nagy L.G."/>
        </authorList>
    </citation>
    <scope>NUCLEOTIDE SEQUENCE [LARGE SCALE GENOMIC DNA]</scope>
    <source>
        <strain evidence="9 10">CBS 962.96</strain>
    </source>
</reference>
<evidence type="ECO:0000256" key="5">
    <source>
        <dbReference type="SAM" id="MobiDB-lite"/>
    </source>
</evidence>
<keyword evidence="4" id="KW-0539">Nucleus</keyword>
<feature type="compositionally biased region" description="Polar residues" evidence="5">
    <location>
        <begin position="1017"/>
        <end position="1037"/>
    </location>
</feature>
<evidence type="ECO:0000256" key="4">
    <source>
        <dbReference type="ARBA" id="ARBA00023242"/>
    </source>
</evidence>
<feature type="domain" description="THO complex subunitTHOC2 C-terminal" evidence="6">
    <location>
        <begin position="1095"/>
        <end position="1419"/>
    </location>
</feature>
<evidence type="ECO:0000313" key="10">
    <source>
        <dbReference type="Proteomes" id="UP000297245"/>
    </source>
</evidence>
<accession>A0A4S8MR75</accession>
<evidence type="ECO:0000259" key="8">
    <source>
        <dbReference type="Pfam" id="PF16134"/>
    </source>
</evidence>
<dbReference type="Pfam" id="PF11732">
    <property type="entry name" value="Thoc2"/>
    <property type="match status" value="1"/>
</dbReference>
<dbReference type="EMBL" id="ML179049">
    <property type="protein sequence ID" value="THV05422.1"/>
    <property type="molecule type" value="Genomic_DNA"/>
</dbReference>
<comment type="subcellular location">
    <subcellularLocation>
        <location evidence="1">Nucleus</location>
    </subcellularLocation>
</comment>
<protein>
    <recommendedName>
        <fullName evidence="3">THO complex subunit 2</fullName>
    </recommendedName>
</protein>
<organism evidence="9 10">
    <name type="scientific">Dendrothele bispora (strain CBS 962.96)</name>
    <dbReference type="NCBI Taxonomy" id="1314807"/>
    <lineage>
        <taxon>Eukaryota</taxon>
        <taxon>Fungi</taxon>
        <taxon>Dikarya</taxon>
        <taxon>Basidiomycota</taxon>
        <taxon>Agaricomycotina</taxon>
        <taxon>Agaricomycetes</taxon>
        <taxon>Agaricomycetidae</taxon>
        <taxon>Agaricales</taxon>
        <taxon>Agaricales incertae sedis</taxon>
        <taxon>Dendrothele</taxon>
    </lineage>
</organism>
<feature type="region of interest" description="Disordered" evidence="5">
    <location>
        <begin position="1008"/>
        <end position="1047"/>
    </location>
</feature>
<dbReference type="OrthoDB" id="29024at2759"/>
<dbReference type="GO" id="GO:0000445">
    <property type="term" value="C:THO complex part of transcription export complex"/>
    <property type="evidence" value="ECO:0007669"/>
    <property type="project" value="TreeGrafter"/>
</dbReference>
<dbReference type="Pfam" id="PF11262">
    <property type="entry name" value="Tho2"/>
    <property type="match status" value="1"/>
</dbReference>
<feature type="region of interest" description="Disordered" evidence="5">
    <location>
        <begin position="422"/>
        <end position="451"/>
    </location>
</feature>
<evidence type="ECO:0000256" key="3">
    <source>
        <dbReference type="ARBA" id="ARBA00019596"/>
    </source>
</evidence>
<evidence type="ECO:0000259" key="7">
    <source>
        <dbReference type="Pfam" id="PF11732"/>
    </source>
</evidence>
<feature type="compositionally biased region" description="Polar residues" evidence="5">
    <location>
        <begin position="133"/>
        <end position="142"/>
    </location>
</feature>